<dbReference type="Pfam" id="PF08922">
    <property type="entry name" value="DUF1905"/>
    <property type="match status" value="1"/>
</dbReference>
<dbReference type="Proteomes" id="UP001202248">
    <property type="component" value="Unassembled WGS sequence"/>
</dbReference>
<dbReference type="InterPro" id="IPR037079">
    <property type="entry name" value="AF2212/PG0164-like_sf"/>
</dbReference>
<accession>A0ABS9SQF4</accession>
<comment type="caution">
    <text evidence="1">The sequence shown here is derived from an EMBL/GenBank/DDBJ whole genome shotgun (WGS) entry which is preliminary data.</text>
</comment>
<name>A0ABS9SQF4_9BACT</name>
<organism evidence="1 2">
    <name type="scientific">Niabella ginsengisoli</name>
    <dbReference type="NCBI Taxonomy" id="522298"/>
    <lineage>
        <taxon>Bacteria</taxon>
        <taxon>Pseudomonadati</taxon>
        <taxon>Bacteroidota</taxon>
        <taxon>Chitinophagia</taxon>
        <taxon>Chitinophagales</taxon>
        <taxon>Chitinophagaceae</taxon>
        <taxon>Niabella</taxon>
    </lineage>
</organism>
<gene>
    <name evidence="1" type="ORF">MKP09_23140</name>
</gene>
<dbReference type="EMBL" id="JAKWBL010000004">
    <property type="protein sequence ID" value="MCH5600600.1"/>
    <property type="molecule type" value="Genomic_DNA"/>
</dbReference>
<dbReference type="Gene3D" id="2.40.30.100">
    <property type="entry name" value="AF2212/PG0164-like"/>
    <property type="match status" value="1"/>
</dbReference>
<evidence type="ECO:0000313" key="2">
    <source>
        <dbReference type="Proteomes" id="UP001202248"/>
    </source>
</evidence>
<sequence length="120" mass="13099">MAAISFTATLKKFASNGDKTGWTYIEVPAELAQQLKPNNKKAFRIKGKIDKHPIFGVTLLPMGAGDFLLAINAAMRKGIAKKQGAMVTLTISADENKYKLNEEFMACLADDPAAKVFLKH</sequence>
<proteinExistence type="predicted"/>
<evidence type="ECO:0000313" key="1">
    <source>
        <dbReference type="EMBL" id="MCH5600600.1"/>
    </source>
</evidence>
<dbReference type="InterPro" id="IPR015018">
    <property type="entry name" value="DUF1905"/>
</dbReference>
<keyword evidence="2" id="KW-1185">Reference proteome</keyword>
<dbReference type="SUPFAM" id="SSF141694">
    <property type="entry name" value="AF2212/PG0164-like"/>
    <property type="match status" value="1"/>
</dbReference>
<dbReference type="RefSeq" id="WP_240832907.1">
    <property type="nucleotide sequence ID" value="NZ_JAKWBL010000004.1"/>
</dbReference>
<reference evidence="1 2" key="1">
    <citation type="submission" date="2022-02" db="EMBL/GenBank/DDBJ databases">
        <authorList>
            <person name="Min J."/>
        </authorList>
    </citation>
    <scope>NUCLEOTIDE SEQUENCE [LARGE SCALE GENOMIC DNA]</scope>
    <source>
        <strain evidence="1 2">GR10-1</strain>
    </source>
</reference>
<protein>
    <submittedName>
        <fullName evidence="1">DUF1905 domain-containing protein</fullName>
    </submittedName>
</protein>